<dbReference type="KEGG" id="dla:I6G47_10115"/>
<evidence type="ECO:0000313" key="3">
    <source>
        <dbReference type="EMBL" id="QPS83386.1"/>
    </source>
</evidence>
<dbReference type="Pfam" id="PF07484">
    <property type="entry name" value="Collar"/>
    <property type="match status" value="1"/>
</dbReference>
<dbReference type="InterPro" id="IPR011083">
    <property type="entry name" value="Phage_tail_collar_dom"/>
</dbReference>
<keyword evidence="4" id="KW-1185">Reference proteome</keyword>
<organism evidence="3 4">
    <name type="scientific">Delftia lacustris</name>
    <dbReference type="NCBI Taxonomy" id="558537"/>
    <lineage>
        <taxon>Bacteria</taxon>
        <taxon>Pseudomonadati</taxon>
        <taxon>Pseudomonadota</taxon>
        <taxon>Betaproteobacteria</taxon>
        <taxon>Burkholderiales</taxon>
        <taxon>Comamonadaceae</taxon>
        <taxon>Delftia</taxon>
    </lineage>
</organism>
<dbReference type="EMBL" id="CP065748">
    <property type="protein sequence ID" value="QPS83386.1"/>
    <property type="molecule type" value="Genomic_DNA"/>
</dbReference>
<dbReference type="InterPro" id="IPR037053">
    <property type="entry name" value="Phage_tail_collar_dom_sf"/>
</dbReference>
<feature type="domain" description="Phage tail collar" evidence="2">
    <location>
        <begin position="37"/>
        <end position="93"/>
    </location>
</feature>
<dbReference type="Gene3D" id="3.90.1340.10">
    <property type="entry name" value="Phage tail collar domain"/>
    <property type="match status" value="1"/>
</dbReference>
<name>A0A7T2YWK4_9BURK</name>
<gene>
    <name evidence="3" type="ORF">I6G47_10115</name>
</gene>
<sequence length="208" mass="21562">MPLPSTPFLRKTALALAFAFSTPLIPTAHAAPEAYIGELFLFSGNFCPSNTAPAAGQTLPINQNAALFSILGTTYGGNGVNTFQLPDLRGRVPIGTGGAPGLSSFVLGEAGGREQLTLTPSQMPAHTHTVSNMPASTQGATHSTPGPNRMLAQAQNAGIYREGGTADTSLSSTTSVGVTGNNQPVPIRDPFLSMQWCIVLNGIFPPRD</sequence>
<evidence type="ECO:0000256" key="1">
    <source>
        <dbReference type="SAM" id="SignalP"/>
    </source>
</evidence>
<evidence type="ECO:0000259" key="2">
    <source>
        <dbReference type="Pfam" id="PF07484"/>
    </source>
</evidence>
<feature type="signal peptide" evidence="1">
    <location>
        <begin position="1"/>
        <end position="30"/>
    </location>
</feature>
<feature type="chain" id="PRO_5033002211" evidence="1">
    <location>
        <begin position="31"/>
        <end position="208"/>
    </location>
</feature>
<dbReference type="RefSeq" id="WP_016453047.1">
    <property type="nucleotide sequence ID" value="NZ_CP065748.1"/>
</dbReference>
<dbReference type="Proteomes" id="UP000595064">
    <property type="component" value="Chromosome"/>
</dbReference>
<keyword evidence="1" id="KW-0732">Signal</keyword>
<dbReference type="AlphaFoldDB" id="A0A7T2YWK4"/>
<dbReference type="SUPFAM" id="SSF88874">
    <property type="entry name" value="Receptor-binding domain of short tail fibre protein gp12"/>
    <property type="match status" value="1"/>
</dbReference>
<protein>
    <submittedName>
        <fullName evidence="3">Phage tail protein</fullName>
    </submittedName>
</protein>
<accession>A0A7T2YWK4</accession>
<proteinExistence type="predicted"/>
<evidence type="ECO:0000313" key="4">
    <source>
        <dbReference type="Proteomes" id="UP000595064"/>
    </source>
</evidence>
<reference evidence="3 4" key="1">
    <citation type="submission" date="2020-12" db="EMBL/GenBank/DDBJ databases">
        <title>FDA dAtabase for Regulatory Grade micrObial Sequences (FDA-ARGOS): Supporting development and validation of Infectious Disease Dx tests.</title>
        <authorList>
            <person name="Sproer C."/>
            <person name="Gronow S."/>
            <person name="Severitt S."/>
            <person name="Schroder I."/>
            <person name="Tallon L."/>
            <person name="Sadzewicz L."/>
            <person name="Zhao X."/>
            <person name="Boylan J."/>
            <person name="Ott S."/>
            <person name="Bowen H."/>
            <person name="Vavikolanu K."/>
            <person name="Mehta A."/>
            <person name="Aluvathingal J."/>
            <person name="Nadendla S."/>
            <person name="Lowell S."/>
            <person name="Myers T."/>
            <person name="Yan Y."/>
            <person name="Sichtig H."/>
        </authorList>
    </citation>
    <scope>NUCLEOTIDE SEQUENCE [LARGE SCALE GENOMIC DNA]</scope>
    <source>
        <strain evidence="3 4">FDAARGOS_890</strain>
    </source>
</reference>